<dbReference type="Pfam" id="PF02734">
    <property type="entry name" value="Dak2"/>
    <property type="match status" value="1"/>
</dbReference>
<dbReference type="RefSeq" id="WP_227422898.1">
    <property type="nucleotide sequence ID" value="NZ_CP071868.1"/>
</dbReference>
<dbReference type="SMART" id="SM01120">
    <property type="entry name" value="Dak2"/>
    <property type="match status" value="1"/>
</dbReference>
<dbReference type="SUPFAM" id="SSF101473">
    <property type="entry name" value="DhaL-like"/>
    <property type="match status" value="1"/>
</dbReference>
<dbReference type="Gene3D" id="1.25.40.340">
    <property type="match status" value="1"/>
</dbReference>
<feature type="compositionally biased region" description="Low complexity" evidence="1">
    <location>
        <begin position="225"/>
        <end position="245"/>
    </location>
</feature>
<protein>
    <submittedName>
        <fullName evidence="3">DAK2 domain-containing protein</fullName>
    </submittedName>
</protein>
<dbReference type="PROSITE" id="PS51480">
    <property type="entry name" value="DHAL"/>
    <property type="match status" value="1"/>
</dbReference>
<dbReference type="PANTHER" id="PTHR33434">
    <property type="entry name" value="DEGV DOMAIN-CONTAINING PROTEIN DR_1986-RELATED"/>
    <property type="match status" value="1"/>
</dbReference>
<dbReference type="AlphaFoldDB" id="A0A8A4ZDN1"/>
<dbReference type="PANTHER" id="PTHR33434:SF4">
    <property type="entry name" value="PHOSPHATASE PROTEIN"/>
    <property type="match status" value="1"/>
</dbReference>
<dbReference type="Pfam" id="PF21645">
    <property type="entry name" value="FakA-like_M"/>
    <property type="match status" value="1"/>
</dbReference>
<organism evidence="3 4">
    <name type="scientific">Pengzhenrongella sicca</name>
    <dbReference type="NCBI Taxonomy" id="2819238"/>
    <lineage>
        <taxon>Bacteria</taxon>
        <taxon>Bacillati</taxon>
        <taxon>Actinomycetota</taxon>
        <taxon>Actinomycetes</taxon>
        <taxon>Micrococcales</taxon>
        <taxon>Pengzhenrongella</taxon>
    </lineage>
</organism>
<dbReference type="SMART" id="SM01121">
    <property type="entry name" value="Dak1_2"/>
    <property type="match status" value="1"/>
</dbReference>
<dbReference type="InterPro" id="IPR036117">
    <property type="entry name" value="DhaL_dom_sf"/>
</dbReference>
<dbReference type="InterPro" id="IPR050270">
    <property type="entry name" value="DegV_domain_contain"/>
</dbReference>
<proteinExistence type="predicted"/>
<keyword evidence="4" id="KW-1185">Reference proteome</keyword>
<gene>
    <name evidence="3" type="ORF">J4E96_15035</name>
</gene>
<dbReference type="GO" id="GO:0004371">
    <property type="term" value="F:glycerone kinase activity"/>
    <property type="evidence" value="ECO:0007669"/>
    <property type="project" value="InterPro"/>
</dbReference>
<name>A0A8A4ZDN1_9MICO</name>
<evidence type="ECO:0000259" key="2">
    <source>
        <dbReference type="PROSITE" id="PS51480"/>
    </source>
</evidence>
<dbReference type="InterPro" id="IPR033470">
    <property type="entry name" value="FakA-like_C"/>
</dbReference>
<dbReference type="GO" id="GO:0006071">
    <property type="term" value="P:glycerol metabolic process"/>
    <property type="evidence" value="ECO:0007669"/>
    <property type="project" value="InterPro"/>
</dbReference>
<dbReference type="InterPro" id="IPR004007">
    <property type="entry name" value="DhaL_dom"/>
</dbReference>
<dbReference type="KEGG" id="psic:J4E96_15035"/>
<reference evidence="3" key="1">
    <citation type="submission" date="2021-03" db="EMBL/GenBank/DDBJ databases">
        <title>Pengzhenrongella sicca gen. nov., sp. nov., a new member of suborder Micrococcineae isolated from High-Arctic tundra soil.</title>
        <authorList>
            <person name="Peng F."/>
        </authorList>
    </citation>
    <scope>NUCLEOTIDE SEQUENCE</scope>
    <source>
        <strain evidence="3">LRZ-2</strain>
    </source>
</reference>
<sequence>MERLTGESVRAWAAAATRALDNERGPIDSLNVFPVADADTGTNLYLTIAQGADEVGRLALDPPVAAALRAFAHGALLGARGNSGVIASQFLLGLASAAEQADPGAVHGADVAAPMRELGAHALAGALAEAQRAARAAVARPVEGTILTAATAAAACARAAADAGAGLAATVLAALAGARDALARTPDELAVLRAAQVVDAGAAGLVVILEALVVVVTGAPAPGASPIAPRGAAASGTGTAADPGAEPTGTAGESGSDGEFEVMYVVESADPGYGARLSARLQALGESVAVVGGDGTWHAHVHADDPAAAVAAGATGADRSATGAAAGSAAQRQIMVRHLGRLVAARPATCAGGDARPAAGRLGLVAGTRAPALLRQLARSGAVVMVLDDAGPGDVGSGDAGSGDAGTGGAVSAASVLRAVVDTGAGTVAVLPGSAAAHAAALAIDSPLAVHVFDAVDDIHVVAGLAAAAALDGSDDVAGTLAAIGAAVGGVRTAQVGARDVDRTAVVADELVAAGGEVLTVLRGAGVQDGVLAGLVGHLSRAHPALEVVVLDGGQASPAIALGVE</sequence>
<dbReference type="EMBL" id="CP071868">
    <property type="protein sequence ID" value="QTE28656.1"/>
    <property type="molecule type" value="Genomic_DNA"/>
</dbReference>
<feature type="domain" description="DhaL" evidence="2">
    <location>
        <begin position="7"/>
        <end position="214"/>
    </location>
</feature>
<dbReference type="InterPro" id="IPR048394">
    <property type="entry name" value="FakA-like_M"/>
</dbReference>
<evidence type="ECO:0000256" key="1">
    <source>
        <dbReference type="SAM" id="MobiDB-lite"/>
    </source>
</evidence>
<feature type="region of interest" description="Disordered" evidence="1">
    <location>
        <begin position="225"/>
        <end position="256"/>
    </location>
</feature>
<dbReference type="Proteomes" id="UP000663937">
    <property type="component" value="Chromosome"/>
</dbReference>
<accession>A0A8A4ZDN1</accession>
<evidence type="ECO:0000313" key="3">
    <source>
        <dbReference type="EMBL" id="QTE28656.1"/>
    </source>
</evidence>
<evidence type="ECO:0000313" key="4">
    <source>
        <dbReference type="Proteomes" id="UP000663937"/>
    </source>
</evidence>